<evidence type="ECO:0000256" key="2">
    <source>
        <dbReference type="ARBA" id="ARBA00023012"/>
    </source>
</evidence>
<keyword evidence="5" id="KW-0804">Transcription</keyword>
<evidence type="ECO:0000256" key="5">
    <source>
        <dbReference type="ARBA" id="ARBA00023163"/>
    </source>
</evidence>
<reference evidence="8" key="1">
    <citation type="journal article" date="2014" name="Int. J. Syst. Evol. Microbiol.">
        <title>Complete genome sequence of Corynebacterium casei LMG S-19264T (=DSM 44701T), isolated from a smear-ripened cheese.</title>
        <authorList>
            <consortium name="US DOE Joint Genome Institute (JGI-PGF)"/>
            <person name="Walter F."/>
            <person name="Albersmeier A."/>
            <person name="Kalinowski J."/>
            <person name="Ruckert C."/>
        </authorList>
    </citation>
    <scope>NUCLEOTIDE SEQUENCE</scope>
    <source>
        <strain evidence="8">CGMCC 1.14988</strain>
    </source>
</reference>
<dbReference type="Pfam" id="PF00072">
    <property type="entry name" value="Response_reg"/>
    <property type="match status" value="1"/>
</dbReference>
<evidence type="ECO:0000313" key="8">
    <source>
        <dbReference type="EMBL" id="GGI03964.1"/>
    </source>
</evidence>
<dbReference type="Gene3D" id="3.40.50.2300">
    <property type="match status" value="1"/>
</dbReference>
<dbReference type="AlphaFoldDB" id="A0A8J3A673"/>
<feature type="modified residue" description="4-aspartylphosphate" evidence="6">
    <location>
        <position position="52"/>
    </location>
</feature>
<evidence type="ECO:0000259" key="7">
    <source>
        <dbReference type="PROSITE" id="PS50110"/>
    </source>
</evidence>
<protein>
    <recommendedName>
        <fullName evidence="7">Response regulatory domain-containing protein</fullName>
    </recommendedName>
</protein>
<evidence type="ECO:0000313" key="9">
    <source>
        <dbReference type="Proteomes" id="UP000650511"/>
    </source>
</evidence>
<name>A0A8J3A673_9ACTN</name>
<dbReference type="InterPro" id="IPR011006">
    <property type="entry name" value="CheY-like_superfamily"/>
</dbReference>
<sequence>MVRVLAVDDDPTILRLLQVNLEMEGHEVLLADNGRVALDTIRAQQPEVVLLDVMMPEMDGFQVCEAVRADPELTATPIVFVSARAQQADLDRGFASGADAYITKPFDPVDLVETIERLAAGRR</sequence>
<reference evidence="8" key="2">
    <citation type="submission" date="2020-09" db="EMBL/GenBank/DDBJ databases">
        <authorList>
            <person name="Sun Q."/>
            <person name="Zhou Y."/>
        </authorList>
    </citation>
    <scope>NUCLEOTIDE SEQUENCE</scope>
    <source>
        <strain evidence="8">CGMCC 1.14988</strain>
    </source>
</reference>
<evidence type="ECO:0000256" key="1">
    <source>
        <dbReference type="ARBA" id="ARBA00022553"/>
    </source>
</evidence>
<dbReference type="PANTHER" id="PTHR44591">
    <property type="entry name" value="STRESS RESPONSE REGULATOR PROTEIN 1"/>
    <property type="match status" value="1"/>
</dbReference>
<evidence type="ECO:0000256" key="3">
    <source>
        <dbReference type="ARBA" id="ARBA00023015"/>
    </source>
</evidence>
<keyword evidence="4" id="KW-0238">DNA-binding</keyword>
<dbReference type="GO" id="GO:0000160">
    <property type="term" value="P:phosphorelay signal transduction system"/>
    <property type="evidence" value="ECO:0007669"/>
    <property type="project" value="UniProtKB-KW"/>
</dbReference>
<gene>
    <name evidence="8" type="ORF">GCM10011354_06680</name>
</gene>
<keyword evidence="1 6" id="KW-0597">Phosphoprotein</keyword>
<dbReference type="OrthoDB" id="3197131at2"/>
<dbReference type="FunFam" id="3.40.50.2300:FF:000001">
    <property type="entry name" value="DNA-binding response regulator PhoB"/>
    <property type="match status" value="1"/>
</dbReference>
<keyword evidence="9" id="KW-1185">Reference proteome</keyword>
<dbReference type="GO" id="GO:0003677">
    <property type="term" value="F:DNA binding"/>
    <property type="evidence" value="ECO:0007669"/>
    <property type="project" value="UniProtKB-KW"/>
</dbReference>
<proteinExistence type="predicted"/>
<organism evidence="8 9">
    <name type="scientific">Egicoccus halophilus</name>
    <dbReference type="NCBI Taxonomy" id="1670830"/>
    <lineage>
        <taxon>Bacteria</taxon>
        <taxon>Bacillati</taxon>
        <taxon>Actinomycetota</taxon>
        <taxon>Nitriliruptoria</taxon>
        <taxon>Egicoccales</taxon>
        <taxon>Egicoccaceae</taxon>
        <taxon>Egicoccus</taxon>
    </lineage>
</organism>
<keyword evidence="3" id="KW-0805">Transcription regulation</keyword>
<evidence type="ECO:0000256" key="6">
    <source>
        <dbReference type="PROSITE-ProRule" id="PRU00169"/>
    </source>
</evidence>
<dbReference type="InterPro" id="IPR001789">
    <property type="entry name" value="Sig_transdc_resp-reg_receiver"/>
</dbReference>
<accession>A0A8J3A673</accession>
<dbReference type="Proteomes" id="UP000650511">
    <property type="component" value="Unassembled WGS sequence"/>
</dbReference>
<feature type="domain" description="Response regulatory" evidence="7">
    <location>
        <begin position="3"/>
        <end position="119"/>
    </location>
</feature>
<dbReference type="PROSITE" id="PS50110">
    <property type="entry name" value="RESPONSE_REGULATORY"/>
    <property type="match status" value="1"/>
</dbReference>
<dbReference type="EMBL" id="BMHA01000002">
    <property type="protein sequence ID" value="GGI03964.1"/>
    <property type="molecule type" value="Genomic_DNA"/>
</dbReference>
<dbReference type="SUPFAM" id="SSF52172">
    <property type="entry name" value="CheY-like"/>
    <property type="match status" value="1"/>
</dbReference>
<comment type="caution">
    <text evidence="8">The sequence shown here is derived from an EMBL/GenBank/DDBJ whole genome shotgun (WGS) entry which is preliminary data.</text>
</comment>
<dbReference type="PANTHER" id="PTHR44591:SF3">
    <property type="entry name" value="RESPONSE REGULATORY DOMAIN-CONTAINING PROTEIN"/>
    <property type="match status" value="1"/>
</dbReference>
<keyword evidence="2" id="KW-0902">Two-component regulatory system</keyword>
<dbReference type="InterPro" id="IPR050595">
    <property type="entry name" value="Bact_response_regulator"/>
</dbReference>
<dbReference type="SMART" id="SM00448">
    <property type="entry name" value="REC"/>
    <property type="match status" value="1"/>
</dbReference>
<evidence type="ECO:0000256" key="4">
    <source>
        <dbReference type="ARBA" id="ARBA00023125"/>
    </source>
</evidence>